<dbReference type="AlphaFoldDB" id="A0A8X6GDG8"/>
<evidence type="ECO:0000313" key="2">
    <source>
        <dbReference type="EMBL" id="GFQ64764.1"/>
    </source>
</evidence>
<dbReference type="PROSITE" id="PS50994">
    <property type="entry name" value="INTEGRASE"/>
    <property type="match status" value="1"/>
</dbReference>
<comment type="caution">
    <text evidence="2">The sequence shown here is derived from an EMBL/GenBank/DDBJ whole genome shotgun (WGS) entry which is preliminary data.</text>
</comment>
<sequence length="234" mass="26428">MQHISGTDYVVAHTFSRVSYITPPPVDLKAIAKAQKGDTELLDKELLDCWQITRHNSSPIQTFPATPLRFRHIHIDIIGPLSLAKSFRYCLTATDPFSRWVEAWPMESITAEDVAQTLFACWISRFGSPEKITTDQGLQLESQLLKHLGMFTAFQRYRTTSYHPCSNGMIARGHRQLKTSLICDPDSSWLEAVLVVLLGIHSVFKEDLQSSSAEMVYGEPLRHASHHLASFSDK</sequence>
<reference evidence="2" key="1">
    <citation type="submission" date="2020-07" db="EMBL/GenBank/DDBJ databases">
        <title>Multicomponent nature underlies the extraordinary mechanical properties of spider dragline silk.</title>
        <authorList>
            <person name="Kono N."/>
            <person name="Nakamura H."/>
            <person name="Mori M."/>
            <person name="Yoshida Y."/>
            <person name="Ohtoshi R."/>
            <person name="Malay A.D."/>
            <person name="Moran D.A.P."/>
            <person name="Tomita M."/>
            <person name="Numata K."/>
            <person name="Arakawa K."/>
        </authorList>
    </citation>
    <scope>NUCLEOTIDE SEQUENCE</scope>
</reference>
<dbReference type="PANTHER" id="PTHR38681:SF1">
    <property type="entry name" value="RETROVIRUS-RELATED POL POLYPROTEIN FROM TRANSPOSON 412-LIKE PROTEIN"/>
    <property type="match status" value="1"/>
</dbReference>
<dbReference type="PANTHER" id="PTHR38681">
    <property type="entry name" value="RETROVIRUS-RELATED POL POLYPROTEIN FROM TRANSPOSON 412-LIKE PROTEIN-RELATED"/>
    <property type="match status" value="1"/>
</dbReference>
<dbReference type="Gene3D" id="3.30.420.10">
    <property type="entry name" value="Ribonuclease H-like superfamily/Ribonuclease H"/>
    <property type="match status" value="1"/>
</dbReference>
<keyword evidence="3" id="KW-1185">Reference proteome</keyword>
<evidence type="ECO:0000259" key="1">
    <source>
        <dbReference type="PROSITE" id="PS50994"/>
    </source>
</evidence>
<dbReference type="Pfam" id="PF00665">
    <property type="entry name" value="rve"/>
    <property type="match status" value="1"/>
</dbReference>
<gene>
    <name evidence="2" type="primary">EVAR_83515_1</name>
    <name evidence="2" type="ORF">TNCT_530041</name>
</gene>
<proteinExistence type="predicted"/>
<dbReference type="InterPro" id="IPR001584">
    <property type="entry name" value="Integrase_cat-core"/>
</dbReference>
<dbReference type="GO" id="GO:0015074">
    <property type="term" value="P:DNA integration"/>
    <property type="evidence" value="ECO:0007669"/>
    <property type="project" value="InterPro"/>
</dbReference>
<feature type="domain" description="Integrase catalytic" evidence="1">
    <location>
        <begin position="63"/>
        <end position="181"/>
    </location>
</feature>
<protein>
    <submittedName>
        <fullName evidence="2">Integrase catalytic domain-containing protein</fullName>
    </submittedName>
</protein>
<dbReference type="InterPro" id="IPR012337">
    <property type="entry name" value="RNaseH-like_sf"/>
</dbReference>
<evidence type="ECO:0000313" key="3">
    <source>
        <dbReference type="Proteomes" id="UP000887116"/>
    </source>
</evidence>
<name>A0A8X6GDG8_TRICU</name>
<organism evidence="2 3">
    <name type="scientific">Trichonephila clavata</name>
    <name type="common">Joro spider</name>
    <name type="synonym">Nephila clavata</name>
    <dbReference type="NCBI Taxonomy" id="2740835"/>
    <lineage>
        <taxon>Eukaryota</taxon>
        <taxon>Metazoa</taxon>
        <taxon>Ecdysozoa</taxon>
        <taxon>Arthropoda</taxon>
        <taxon>Chelicerata</taxon>
        <taxon>Arachnida</taxon>
        <taxon>Araneae</taxon>
        <taxon>Araneomorphae</taxon>
        <taxon>Entelegynae</taxon>
        <taxon>Araneoidea</taxon>
        <taxon>Nephilidae</taxon>
        <taxon>Trichonephila</taxon>
    </lineage>
</organism>
<dbReference type="EMBL" id="BMAO01000147">
    <property type="protein sequence ID" value="GFQ64764.1"/>
    <property type="molecule type" value="Genomic_DNA"/>
</dbReference>
<dbReference type="GO" id="GO:0003676">
    <property type="term" value="F:nucleic acid binding"/>
    <property type="evidence" value="ECO:0007669"/>
    <property type="project" value="InterPro"/>
</dbReference>
<dbReference type="Proteomes" id="UP000887116">
    <property type="component" value="Unassembled WGS sequence"/>
</dbReference>
<accession>A0A8X6GDG8</accession>
<dbReference type="SUPFAM" id="SSF53098">
    <property type="entry name" value="Ribonuclease H-like"/>
    <property type="match status" value="1"/>
</dbReference>
<dbReference type="OrthoDB" id="422540at2759"/>
<dbReference type="InterPro" id="IPR036397">
    <property type="entry name" value="RNaseH_sf"/>
</dbReference>